<protein>
    <recommendedName>
        <fullName evidence="3">DNA alkylation repair protein</fullName>
    </recommendedName>
</protein>
<dbReference type="Pfam" id="PF08713">
    <property type="entry name" value="DNA_alkylation"/>
    <property type="match status" value="1"/>
</dbReference>
<reference evidence="2" key="1">
    <citation type="submission" date="2017-09" db="EMBL/GenBank/DDBJ databases">
        <title>Depth-based differentiation of microbial function through sediment-hosted aquifers and enrichment of novel symbionts in the deep terrestrial subsurface.</title>
        <authorList>
            <person name="Probst A.J."/>
            <person name="Ladd B."/>
            <person name="Jarett J.K."/>
            <person name="Geller-Mcgrath D.E."/>
            <person name="Sieber C.M.K."/>
            <person name="Emerson J.B."/>
            <person name="Anantharaman K."/>
            <person name="Thomas B.C."/>
            <person name="Malmstrom R."/>
            <person name="Stieglmeier M."/>
            <person name="Klingl A."/>
            <person name="Woyke T."/>
            <person name="Ryan C.M."/>
            <person name="Banfield J.F."/>
        </authorList>
    </citation>
    <scope>NUCLEOTIDE SEQUENCE [LARGE SCALE GENOMIC DNA]</scope>
</reference>
<dbReference type="AlphaFoldDB" id="A0A2M6YQN9"/>
<dbReference type="PANTHER" id="PTHR34070:SF1">
    <property type="entry name" value="DNA ALKYLATION REPAIR PROTEIN"/>
    <property type="match status" value="1"/>
</dbReference>
<dbReference type="SUPFAM" id="SSF48371">
    <property type="entry name" value="ARM repeat"/>
    <property type="match status" value="1"/>
</dbReference>
<dbReference type="InterPro" id="IPR016024">
    <property type="entry name" value="ARM-type_fold"/>
</dbReference>
<evidence type="ECO:0008006" key="3">
    <source>
        <dbReference type="Google" id="ProtNLM"/>
    </source>
</evidence>
<name>A0A2M6YQN9_9BACT</name>
<comment type="caution">
    <text evidence="1">The sequence shown here is derived from an EMBL/GenBank/DDBJ whole genome shotgun (WGS) entry which is preliminary data.</text>
</comment>
<sequence>MNKYHLEILEELKKHKGQGTKHQGEYIGSTKPGYSIKTSIKKQIIKDWIKRHGDLSLKEYTNLLDSLCNGKSHDEISISGKLLESLPRLRKQIEPDLLDKWLIKVEGWAEVDSICQSNFTSEEILIKWNDWEKLISELSKSRNIHKRRASLVLLTGPVRHSSDTRLAQLAFTVINRLKGERDILITKAISWLLRDLIKNHRNMIQIYIEENITQLPKIAIRETKRKLLTGKK</sequence>
<accession>A0A2M6YQN9</accession>
<gene>
    <name evidence="1" type="ORF">COT03_02865</name>
</gene>
<evidence type="ECO:0000313" key="1">
    <source>
        <dbReference type="EMBL" id="PIU33650.1"/>
    </source>
</evidence>
<dbReference type="PANTHER" id="PTHR34070">
    <property type="entry name" value="ARMADILLO-TYPE FOLD"/>
    <property type="match status" value="1"/>
</dbReference>
<evidence type="ECO:0000313" key="2">
    <source>
        <dbReference type="Proteomes" id="UP000229502"/>
    </source>
</evidence>
<dbReference type="Gene3D" id="1.25.10.90">
    <property type="match status" value="1"/>
</dbReference>
<proteinExistence type="predicted"/>
<dbReference type="EMBL" id="PEWZ01000135">
    <property type="protein sequence ID" value="PIU33650.1"/>
    <property type="molecule type" value="Genomic_DNA"/>
</dbReference>
<dbReference type="InterPro" id="IPR014825">
    <property type="entry name" value="DNA_alkylation"/>
</dbReference>
<dbReference type="Proteomes" id="UP000229502">
    <property type="component" value="Unassembled WGS sequence"/>
</dbReference>
<organism evidence="1 2">
    <name type="scientific">Candidatus Shapirobacteria bacterium CG07_land_8_20_14_0_80_39_18</name>
    <dbReference type="NCBI Taxonomy" id="1974882"/>
    <lineage>
        <taxon>Bacteria</taxon>
        <taxon>Candidatus Shapironibacteriota</taxon>
    </lineage>
</organism>